<feature type="domain" description="Thioesterase" evidence="3">
    <location>
        <begin position="34"/>
        <end position="107"/>
    </location>
</feature>
<evidence type="ECO:0000256" key="2">
    <source>
        <dbReference type="ARBA" id="ARBA00022801"/>
    </source>
</evidence>
<reference evidence="4 5" key="1">
    <citation type="journal article" date="2019" name="Int. J. Syst. Evol. Microbiol.">
        <title>Lactobacillus salitolerans sp. nov., a novel lactic acid bacterium isolated from spent mushroom substrates.</title>
        <authorList>
            <person name="Tohno M."/>
            <person name="Tanizawa Y."/>
            <person name="Kojima Y."/>
            <person name="Sakamoto M."/>
            <person name="Nakamura Y."/>
            <person name="Ohkuma M."/>
            <person name="Kobayashi H."/>
        </authorList>
    </citation>
    <scope>NUCLEOTIDE SEQUENCE [LARGE SCALE GENOMIC DNA]</scope>
    <source>
        <strain evidence="4 5">YK43</strain>
    </source>
</reference>
<dbReference type="NCBIfam" id="TIGR00369">
    <property type="entry name" value="unchar_dom_1"/>
    <property type="match status" value="1"/>
</dbReference>
<dbReference type="GO" id="GO:0005829">
    <property type="term" value="C:cytosol"/>
    <property type="evidence" value="ECO:0007669"/>
    <property type="project" value="TreeGrafter"/>
</dbReference>
<evidence type="ECO:0000256" key="1">
    <source>
        <dbReference type="ARBA" id="ARBA00008324"/>
    </source>
</evidence>
<dbReference type="InterPro" id="IPR003736">
    <property type="entry name" value="PAAI_dom"/>
</dbReference>
<dbReference type="InterPro" id="IPR006683">
    <property type="entry name" value="Thioestr_dom"/>
</dbReference>
<keyword evidence="2" id="KW-0378">Hydrolase</keyword>
<accession>A0A401IT98</accession>
<evidence type="ECO:0000259" key="3">
    <source>
        <dbReference type="Pfam" id="PF03061"/>
    </source>
</evidence>
<dbReference type="GO" id="GO:0061522">
    <property type="term" value="F:1,4-dihydroxy-2-naphthoyl-CoA thioesterase activity"/>
    <property type="evidence" value="ECO:0007669"/>
    <property type="project" value="TreeGrafter"/>
</dbReference>
<dbReference type="EMBL" id="BFFP01000017">
    <property type="protein sequence ID" value="GBG94744.1"/>
    <property type="molecule type" value="Genomic_DNA"/>
</dbReference>
<dbReference type="Pfam" id="PF03061">
    <property type="entry name" value="4HBT"/>
    <property type="match status" value="1"/>
</dbReference>
<dbReference type="CDD" id="cd03443">
    <property type="entry name" value="PaaI_thioesterase"/>
    <property type="match status" value="1"/>
</dbReference>
<comment type="caution">
    <text evidence="4">The sequence shown here is derived from an EMBL/GenBank/DDBJ whole genome shotgun (WGS) entry which is preliminary data.</text>
</comment>
<protein>
    <recommendedName>
        <fullName evidence="3">Thioesterase domain-containing protein</fullName>
    </recommendedName>
</protein>
<dbReference type="RefSeq" id="WP_124976440.1">
    <property type="nucleotide sequence ID" value="NZ_BFFP01000017.1"/>
</dbReference>
<evidence type="ECO:0000313" key="4">
    <source>
        <dbReference type="EMBL" id="GBG94744.1"/>
    </source>
</evidence>
<gene>
    <name evidence="4" type="ORF">LFYK43_12030</name>
</gene>
<dbReference type="PANTHER" id="PTHR43240:SF5">
    <property type="entry name" value="1,4-DIHYDROXY-2-NAPHTHOYL-COA THIOESTERASE 1"/>
    <property type="match status" value="1"/>
</dbReference>
<organism evidence="4 5">
    <name type="scientific">Ligilactobacillus salitolerans</name>
    <dbReference type="NCBI Taxonomy" id="1808352"/>
    <lineage>
        <taxon>Bacteria</taxon>
        <taxon>Bacillati</taxon>
        <taxon>Bacillota</taxon>
        <taxon>Bacilli</taxon>
        <taxon>Lactobacillales</taxon>
        <taxon>Lactobacillaceae</taxon>
        <taxon>Ligilactobacillus</taxon>
    </lineage>
</organism>
<proteinExistence type="inferred from homology"/>
<name>A0A401IT98_9LACO</name>
<evidence type="ECO:0000313" key="5">
    <source>
        <dbReference type="Proteomes" id="UP000286848"/>
    </source>
</evidence>
<keyword evidence="5" id="KW-1185">Reference proteome</keyword>
<comment type="similarity">
    <text evidence="1">Belongs to the thioesterase PaaI family.</text>
</comment>
<dbReference type="AlphaFoldDB" id="A0A401IT98"/>
<dbReference type="Gene3D" id="3.10.129.10">
    <property type="entry name" value="Hotdog Thioesterase"/>
    <property type="match status" value="1"/>
</dbReference>
<dbReference type="InterPro" id="IPR029069">
    <property type="entry name" value="HotDog_dom_sf"/>
</dbReference>
<dbReference type="OrthoDB" id="9798208at2"/>
<dbReference type="SUPFAM" id="SSF54637">
    <property type="entry name" value="Thioesterase/thiol ester dehydrase-isomerase"/>
    <property type="match status" value="1"/>
</dbReference>
<sequence length="121" mass="12660">MSDLMQTLGIKIISVKSDQSIISLEISEGTKQPYGLVHGGINAVLAETAASLAGEQNVPAGSHVAGVTLTTHHLRPAQAGTLRATATPLHIGRNIQTWQVEVKNGEVLTSVSEVTLSRVGK</sequence>
<dbReference type="PANTHER" id="PTHR43240">
    <property type="entry name" value="1,4-DIHYDROXY-2-NAPHTHOYL-COA THIOESTERASE 1"/>
    <property type="match status" value="1"/>
</dbReference>
<dbReference type="Proteomes" id="UP000286848">
    <property type="component" value="Unassembled WGS sequence"/>
</dbReference>